<feature type="repeat" description="TPR" evidence="5">
    <location>
        <begin position="429"/>
        <end position="462"/>
    </location>
</feature>
<comment type="caution">
    <text evidence="6">The sequence shown here is derived from an EMBL/GenBank/DDBJ whole genome shotgun (WGS) entry which is preliminary data.</text>
</comment>
<name>A0AAU9WX02_9CNID</name>
<dbReference type="PROSITE" id="PS50005">
    <property type="entry name" value="TPR"/>
    <property type="match status" value="4"/>
</dbReference>
<evidence type="ECO:0008006" key="8">
    <source>
        <dbReference type="Google" id="ProtNLM"/>
    </source>
</evidence>
<dbReference type="PANTHER" id="PTHR45954:SF1">
    <property type="entry name" value="LD33695P"/>
    <property type="match status" value="1"/>
</dbReference>
<accession>A0AAU9WX02</accession>
<dbReference type="EMBL" id="CALNXJ010000024">
    <property type="protein sequence ID" value="CAH3129256.1"/>
    <property type="molecule type" value="Genomic_DNA"/>
</dbReference>
<proteinExistence type="predicted"/>
<dbReference type="Proteomes" id="UP001159428">
    <property type="component" value="Unassembled WGS sequence"/>
</dbReference>
<dbReference type="InterPro" id="IPR052386">
    <property type="entry name" value="GPSM"/>
</dbReference>
<evidence type="ECO:0000256" key="1">
    <source>
        <dbReference type="ARBA" id="ARBA00004496"/>
    </source>
</evidence>
<dbReference type="GO" id="GO:0005092">
    <property type="term" value="F:GDP-dissociation inhibitor activity"/>
    <property type="evidence" value="ECO:0007669"/>
    <property type="project" value="TreeGrafter"/>
</dbReference>
<dbReference type="Pfam" id="PF13424">
    <property type="entry name" value="TPR_12"/>
    <property type="match status" value="3"/>
</dbReference>
<evidence type="ECO:0000313" key="7">
    <source>
        <dbReference type="Proteomes" id="UP001159428"/>
    </source>
</evidence>
<sequence>LGSSAYSLINYNHKLLTHIFFYFFFAATADVYRNEGNEAFKKGDFINAIHFYTKGIKMNCNEKELKAKLHNNRAIAHSKLGNHQDSLRDAEAAIELNPTFLKAIEISKSCCVLVDITTCSSVLQLRLLQTRNSALSLESKYQYVQISFELDLHISPTPARETRKKLSYSNSMLLCVVAYRSRCFHDPGSASSGDVWKVIDLYNQGKEAIEYHNLYLKKAKEVGDKHGEGCAYSNLGNAYFSLGDFKKAIEYHNLHLKIAKEVGDKHGEGCAHGNLGNAYDRLGDFKKAIEYHNLHLKIAKEVGDKHGEGNAYGNLGNAYHRLGDSKKAIEYHNLHLKIAKEVGDKHGEGIAYGNLGNAYHRLGNFKKTIEYHNLHLKIAKEVGDKHGEGNAYGSLGNAYFSLGDFKKAIEYHNLHLEIAKEVGDKHGEGCVYGNLGIAYRRLADFKKAIEYYKQHLKIAKEIGDKHGRETLMAILAMLILVWVISKSHRVPQVTS</sequence>
<dbReference type="InterPro" id="IPR013105">
    <property type="entry name" value="TPR_2"/>
</dbReference>
<evidence type="ECO:0000256" key="5">
    <source>
        <dbReference type="PROSITE-ProRule" id="PRU00339"/>
    </source>
</evidence>
<dbReference type="InterPro" id="IPR019734">
    <property type="entry name" value="TPR_rpt"/>
</dbReference>
<feature type="repeat" description="TPR" evidence="5">
    <location>
        <begin position="229"/>
        <end position="262"/>
    </location>
</feature>
<keyword evidence="3" id="KW-0677">Repeat</keyword>
<dbReference type="Pfam" id="PF07719">
    <property type="entry name" value="TPR_2"/>
    <property type="match status" value="1"/>
</dbReference>
<feature type="non-terminal residue" evidence="6">
    <location>
        <position position="1"/>
    </location>
</feature>
<feature type="repeat" description="TPR" evidence="5">
    <location>
        <begin position="29"/>
        <end position="62"/>
    </location>
</feature>
<evidence type="ECO:0000256" key="2">
    <source>
        <dbReference type="ARBA" id="ARBA00022490"/>
    </source>
</evidence>
<protein>
    <recommendedName>
        <fullName evidence="8">Tetratricopeptide repeat protein 28</fullName>
    </recommendedName>
</protein>
<dbReference type="InterPro" id="IPR011990">
    <property type="entry name" value="TPR-like_helical_dom_sf"/>
</dbReference>
<dbReference type="GO" id="GO:0001965">
    <property type="term" value="F:G-protein alpha-subunit binding"/>
    <property type="evidence" value="ECO:0007669"/>
    <property type="project" value="TreeGrafter"/>
</dbReference>
<dbReference type="Pfam" id="PF13176">
    <property type="entry name" value="TPR_7"/>
    <property type="match status" value="1"/>
</dbReference>
<evidence type="ECO:0000256" key="3">
    <source>
        <dbReference type="ARBA" id="ARBA00022737"/>
    </source>
</evidence>
<dbReference type="SMART" id="SM00028">
    <property type="entry name" value="TPR"/>
    <property type="match status" value="8"/>
</dbReference>
<dbReference type="PANTHER" id="PTHR45954">
    <property type="entry name" value="LD33695P"/>
    <property type="match status" value="1"/>
</dbReference>
<dbReference type="GO" id="GO:0000132">
    <property type="term" value="P:establishment of mitotic spindle orientation"/>
    <property type="evidence" value="ECO:0007669"/>
    <property type="project" value="TreeGrafter"/>
</dbReference>
<evidence type="ECO:0000256" key="4">
    <source>
        <dbReference type="ARBA" id="ARBA00022803"/>
    </source>
</evidence>
<keyword evidence="2" id="KW-0963">Cytoplasm</keyword>
<keyword evidence="7" id="KW-1185">Reference proteome</keyword>
<gene>
    <name evidence="6" type="ORF">PMEA_00014014</name>
</gene>
<organism evidence="6 7">
    <name type="scientific">Pocillopora meandrina</name>
    <dbReference type="NCBI Taxonomy" id="46732"/>
    <lineage>
        <taxon>Eukaryota</taxon>
        <taxon>Metazoa</taxon>
        <taxon>Cnidaria</taxon>
        <taxon>Anthozoa</taxon>
        <taxon>Hexacorallia</taxon>
        <taxon>Scleractinia</taxon>
        <taxon>Astrocoeniina</taxon>
        <taxon>Pocilloporidae</taxon>
        <taxon>Pocillopora</taxon>
    </lineage>
</organism>
<dbReference type="AlphaFoldDB" id="A0AAU9WX02"/>
<dbReference type="Gene3D" id="1.25.40.10">
    <property type="entry name" value="Tetratricopeptide repeat domain"/>
    <property type="match status" value="3"/>
</dbReference>
<keyword evidence="4 5" id="KW-0802">TPR repeat</keyword>
<reference evidence="6 7" key="1">
    <citation type="submission" date="2022-05" db="EMBL/GenBank/DDBJ databases">
        <authorList>
            <consortium name="Genoscope - CEA"/>
            <person name="William W."/>
        </authorList>
    </citation>
    <scope>NUCLEOTIDE SEQUENCE [LARGE SCALE GENOMIC DNA]</scope>
</reference>
<feature type="repeat" description="TPR" evidence="5">
    <location>
        <begin position="389"/>
        <end position="422"/>
    </location>
</feature>
<comment type="subcellular location">
    <subcellularLocation>
        <location evidence="1">Cytoplasm</location>
    </subcellularLocation>
</comment>
<evidence type="ECO:0000313" key="6">
    <source>
        <dbReference type="EMBL" id="CAH3129256.1"/>
    </source>
</evidence>
<dbReference type="SUPFAM" id="SSF48452">
    <property type="entry name" value="TPR-like"/>
    <property type="match status" value="3"/>
</dbReference>
<dbReference type="GO" id="GO:0005938">
    <property type="term" value="C:cell cortex"/>
    <property type="evidence" value="ECO:0007669"/>
    <property type="project" value="TreeGrafter"/>
</dbReference>